<dbReference type="PANTHER" id="PTHR43591:SF96">
    <property type="entry name" value="PUTATIVE-RELATED"/>
    <property type="match status" value="1"/>
</dbReference>
<comment type="caution">
    <text evidence="1">The sequence shown here is derived from an EMBL/GenBank/DDBJ whole genome shotgun (WGS) entry which is preliminary data.</text>
</comment>
<dbReference type="EMBL" id="PQXH01000065">
    <property type="protein sequence ID" value="TGO13663.1"/>
    <property type="molecule type" value="Genomic_DNA"/>
</dbReference>
<dbReference type="SUPFAM" id="SSF53335">
    <property type="entry name" value="S-adenosyl-L-methionine-dependent methyltransferases"/>
    <property type="match status" value="1"/>
</dbReference>
<dbReference type="AlphaFoldDB" id="A0A4Z1ETA9"/>
<dbReference type="InterPro" id="IPR029063">
    <property type="entry name" value="SAM-dependent_MTases_sf"/>
</dbReference>
<dbReference type="Pfam" id="PF13489">
    <property type="entry name" value="Methyltransf_23"/>
    <property type="match status" value="1"/>
</dbReference>
<name>A0A4Z1ETA9_9HELO</name>
<gene>
    <name evidence="1" type="ORF">BTUL_0065g00190</name>
</gene>
<dbReference type="Gene3D" id="3.40.50.150">
    <property type="entry name" value="Vaccinia Virus protein VP39"/>
    <property type="match status" value="1"/>
</dbReference>
<dbReference type="CDD" id="cd02440">
    <property type="entry name" value="AdoMet_MTases"/>
    <property type="match status" value="1"/>
</dbReference>
<keyword evidence="2" id="KW-1185">Reference proteome</keyword>
<protein>
    <recommendedName>
        <fullName evidence="3">Methyltransferase domain-containing protein</fullName>
    </recommendedName>
</protein>
<accession>A0A4Z1ETA9</accession>
<sequence length="349" mass="38723">MLSASSALKETFLPVGSYGATLSPIYVDIVLLATHWCIEACNTIIIDIDINLLTAQPGSGLLKFVDLFNLTCWKSPATKATNNKMTSTAEKDYVLDRSPLGSSRLYVQHWLWQRLLGHLLHPSIPIKQDIKIADIACGTGIWLIDLAKELAKSKTNAQLDGFDISTNQYPHSALLPPNVKLDIIDIFKPVPERLRGQYDVVHISLLCVVIPGGDPRHVLDNVLTLLRPGGYIQWKEVDFSMMACKAATPDLSTSNLKELRRWMWIRQLSSIFQERGITVLDSQLLEPEADIAYAWTLMHMNGIKELANNAGEGSRDVLEKYGQAALEVQKGAYISMMLVNVVGRKPGGD</sequence>
<evidence type="ECO:0000313" key="1">
    <source>
        <dbReference type="EMBL" id="TGO13663.1"/>
    </source>
</evidence>
<dbReference type="PANTHER" id="PTHR43591">
    <property type="entry name" value="METHYLTRANSFERASE"/>
    <property type="match status" value="1"/>
</dbReference>
<reference evidence="1 2" key="1">
    <citation type="submission" date="2017-12" db="EMBL/GenBank/DDBJ databases">
        <title>Comparative genomics of Botrytis spp.</title>
        <authorList>
            <person name="Valero-Jimenez C.A."/>
            <person name="Tapia P."/>
            <person name="Veloso J."/>
            <person name="Silva-Moreno E."/>
            <person name="Staats M."/>
            <person name="Valdes J.H."/>
            <person name="Van Kan J.A.L."/>
        </authorList>
    </citation>
    <scope>NUCLEOTIDE SEQUENCE [LARGE SCALE GENOMIC DNA]</scope>
    <source>
        <strain evidence="1 2">Bt9001</strain>
    </source>
</reference>
<dbReference type="Proteomes" id="UP000297777">
    <property type="component" value="Unassembled WGS sequence"/>
</dbReference>
<evidence type="ECO:0000313" key="2">
    <source>
        <dbReference type="Proteomes" id="UP000297777"/>
    </source>
</evidence>
<dbReference type="OrthoDB" id="417697at2759"/>
<evidence type="ECO:0008006" key="3">
    <source>
        <dbReference type="Google" id="ProtNLM"/>
    </source>
</evidence>
<organism evidence="1 2">
    <name type="scientific">Botrytis tulipae</name>
    <dbReference type="NCBI Taxonomy" id="87230"/>
    <lineage>
        <taxon>Eukaryota</taxon>
        <taxon>Fungi</taxon>
        <taxon>Dikarya</taxon>
        <taxon>Ascomycota</taxon>
        <taxon>Pezizomycotina</taxon>
        <taxon>Leotiomycetes</taxon>
        <taxon>Helotiales</taxon>
        <taxon>Sclerotiniaceae</taxon>
        <taxon>Botrytis</taxon>
    </lineage>
</organism>
<proteinExistence type="predicted"/>